<dbReference type="PANTHER" id="PTHR10434:SF64">
    <property type="entry name" value="1-ACYL-SN-GLYCEROL-3-PHOSPHATE ACYLTRANSFERASE-RELATED"/>
    <property type="match status" value="1"/>
</dbReference>
<keyword evidence="10" id="KW-1185">Reference proteome</keyword>
<keyword evidence="7" id="KW-1133">Transmembrane helix</keyword>
<dbReference type="PANTHER" id="PTHR10434">
    <property type="entry name" value="1-ACYL-SN-GLYCEROL-3-PHOSPHATE ACYLTRANSFERASE"/>
    <property type="match status" value="1"/>
</dbReference>
<dbReference type="CDD" id="cd07989">
    <property type="entry name" value="LPLAT_AGPAT-like"/>
    <property type="match status" value="1"/>
</dbReference>
<keyword evidence="2" id="KW-0444">Lipid biosynthesis</keyword>
<evidence type="ECO:0000256" key="5">
    <source>
        <dbReference type="ARBA" id="ARBA00023315"/>
    </source>
</evidence>
<feature type="region of interest" description="Disordered" evidence="6">
    <location>
        <begin position="1"/>
        <end position="29"/>
    </location>
</feature>
<evidence type="ECO:0000313" key="10">
    <source>
        <dbReference type="Proteomes" id="UP001165079"/>
    </source>
</evidence>
<dbReference type="RefSeq" id="WP_285661112.1">
    <property type="nucleotide sequence ID" value="NZ_BSTX01000001.1"/>
</dbReference>
<evidence type="ECO:0000256" key="7">
    <source>
        <dbReference type="SAM" id="Phobius"/>
    </source>
</evidence>
<dbReference type="GO" id="GO:0003841">
    <property type="term" value="F:1-acylglycerol-3-phosphate O-acyltransferase activity"/>
    <property type="evidence" value="ECO:0007669"/>
    <property type="project" value="TreeGrafter"/>
</dbReference>
<keyword evidence="5" id="KW-0012">Acyltransferase</keyword>
<gene>
    <name evidence="9" type="ORF">Afil01_07030</name>
</gene>
<dbReference type="AlphaFoldDB" id="A0A9W6SJQ8"/>
<dbReference type="SUPFAM" id="SSF69593">
    <property type="entry name" value="Glycerol-3-phosphate (1)-acyltransferase"/>
    <property type="match status" value="1"/>
</dbReference>
<keyword evidence="4" id="KW-0443">Lipid metabolism</keyword>
<proteinExistence type="predicted"/>
<dbReference type="Proteomes" id="UP001165079">
    <property type="component" value="Unassembled WGS sequence"/>
</dbReference>
<keyword evidence="3" id="KW-0808">Transferase</keyword>
<evidence type="ECO:0000256" key="6">
    <source>
        <dbReference type="SAM" id="MobiDB-lite"/>
    </source>
</evidence>
<evidence type="ECO:0000259" key="8">
    <source>
        <dbReference type="SMART" id="SM00563"/>
    </source>
</evidence>
<comment type="caution">
    <text evidence="9">The sequence shown here is derived from an EMBL/GenBank/DDBJ whole genome shotgun (WGS) entry which is preliminary data.</text>
</comment>
<organism evidence="9 10">
    <name type="scientific">Actinorhabdospora filicis</name>
    <dbReference type="NCBI Taxonomy" id="1785913"/>
    <lineage>
        <taxon>Bacteria</taxon>
        <taxon>Bacillati</taxon>
        <taxon>Actinomycetota</taxon>
        <taxon>Actinomycetes</taxon>
        <taxon>Micromonosporales</taxon>
        <taxon>Micromonosporaceae</taxon>
        <taxon>Actinorhabdospora</taxon>
    </lineage>
</organism>
<evidence type="ECO:0000313" key="9">
    <source>
        <dbReference type="EMBL" id="GLZ75896.1"/>
    </source>
</evidence>
<feature type="transmembrane region" description="Helical" evidence="7">
    <location>
        <begin position="57"/>
        <end position="81"/>
    </location>
</feature>
<keyword evidence="7" id="KW-0472">Membrane</keyword>
<dbReference type="GO" id="GO:0006654">
    <property type="term" value="P:phosphatidic acid biosynthetic process"/>
    <property type="evidence" value="ECO:0007669"/>
    <property type="project" value="TreeGrafter"/>
</dbReference>
<dbReference type="SMART" id="SM00563">
    <property type="entry name" value="PlsC"/>
    <property type="match status" value="1"/>
</dbReference>
<protein>
    <recommendedName>
        <fullName evidence="8">Phospholipid/glycerol acyltransferase domain-containing protein</fullName>
    </recommendedName>
</protein>
<keyword evidence="7" id="KW-0812">Transmembrane</keyword>
<dbReference type="InterPro" id="IPR002123">
    <property type="entry name" value="Plipid/glycerol_acylTrfase"/>
</dbReference>
<evidence type="ECO:0000256" key="1">
    <source>
        <dbReference type="ARBA" id="ARBA00005189"/>
    </source>
</evidence>
<feature type="compositionally biased region" description="Basic and acidic residues" evidence="6">
    <location>
        <begin position="1"/>
        <end position="12"/>
    </location>
</feature>
<feature type="domain" description="Phospholipid/glycerol acyltransferase" evidence="8">
    <location>
        <begin position="108"/>
        <end position="224"/>
    </location>
</feature>
<reference evidence="9" key="1">
    <citation type="submission" date="2023-03" db="EMBL/GenBank/DDBJ databases">
        <title>Actinorhabdospora filicis NBRC 111898.</title>
        <authorList>
            <person name="Ichikawa N."/>
            <person name="Sato H."/>
            <person name="Tonouchi N."/>
        </authorList>
    </citation>
    <scope>NUCLEOTIDE SEQUENCE</scope>
    <source>
        <strain evidence="9">NBRC 111898</strain>
    </source>
</reference>
<dbReference type="EMBL" id="BSTX01000001">
    <property type="protein sequence ID" value="GLZ75896.1"/>
    <property type="molecule type" value="Genomic_DNA"/>
</dbReference>
<evidence type="ECO:0000256" key="2">
    <source>
        <dbReference type="ARBA" id="ARBA00022516"/>
    </source>
</evidence>
<comment type="pathway">
    <text evidence="1">Lipid metabolism.</text>
</comment>
<sequence>MTGVRAWEETDLNRVGGPARVETGGTSPGPWFPVSDCSPACLPGPAALPTVGPLRRVLRLAALLAVLLAGLLAVPAAPALAPRLARAAMRAVGVRVPLRPRDEVEPGSLVVANHSSWLDVVALVSLGRGRSPVRMLAKREVGSWPLVGGLARRTGALFVDRAALRNLPSTVDAVAARLRGGESVGVFPEATTWCLPARGRFRPAPFQAAIDAGAPVAPVTLWFTLADGAPTTAAGFLGEESFLASLKRVIAVKGLLLHIIPSPPFQAVGDRRALARRAETSVVHDALAGFVTYAHPTPRAVNTACPAPAFQDAVGGHLAAVTVPA</sequence>
<evidence type="ECO:0000256" key="4">
    <source>
        <dbReference type="ARBA" id="ARBA00023098"/>
    </source>
</evidence>
<accession>A0A9W6SJQ8</accession>
<dbReference type="Pfam" id="PF01553">
    <property type="entry name" value="Acyltransferase"/>
    <property type="match status" value="1"/>
</dbReference>
<evidence type="ECO:0000256" key="3">
    <source>
        <dbReference type="ARBA" id="ARBA00022679"/>
    </source>
</evidence>
<name>A0A9W6SJQ8_9ACTN</name>